<comment type="caution">
    <text evidence="2">The sequence shown here is derived from an EMBL/GenBank/DDBJ whole genome shotgun (WGS) entry which is preliminary data.</text>
</comment>
<dbReference type="Gene3D" id="3.10.20.90">
    <property type="entry name" value="Phosphatidylinositol 3-kinase Catalytic Subunit, Chain A, domain 1"/>
    <property type="match status" value="1"/>
</dbReference>
<dbReference type="InterPro" id="IPR019956">
    <property type="entry name" value="Ubiquitin_dom"/>
</dbReference>
<dbReference type="PRINTS" id="PR00348">
    <property type="entry name" value="UBIQUITIN"/>
</dbReference>
<dbReference type="InterPro" id="IPR029071">
    <property type="entry name" value="Ubiquitin-like_domsf"/>
</dbReference>
<evidence type="ECO:0000313" key="2">
    <source>
        <dbReference type="EMBL" id="CAF4207456.1"/>
    </source>
</evidence>
<protein>
    <recommendedName>
        <fullName evidence="1">Ubiquitin-like domain-containing protein</fullName>
    </recommendedName>
</protein>
<organism evidence="2 3">
    <name type="scientific">Rotaria magnacalcarata</name>
    <dbReference type="NCBI Taxonomy" id="392030"/>
    <lineage>
        <taxon>Eukaryota</taxon>
        <taxon>Metazoa</taxon>
        <taxon>Spiralia</taxon>
        <taxon>Gnathifera</taxon>
        <taxon>Rotifera</taxon>
        <taxon>Eurotatoria</taxon>
        <taxon>Bdelloidea</taxon>
        <taxon>Philodinida</taxon>
        <taxon>Philodinidae</taxon>
        <taxon>Rotaria</taxon>
    </lineage>
</organism>
<dbReference type="Proteomes" id="UP000663866">
    <property type="component" value="Unassembled WGS sequence"/>
</dbReference>
<gene>
    <name evidence="2" type="ORF">OVN521_LOCUS26731</name>
</gene>
<dbReference type="Pfam" id="PF00240">
    <property type="entry name" value="ubiquitin"/>
    <property type="match status" value="1"/>
</dbReference>
<reference evidence="2" key="1">
    <citation type="submission" date="2021-02" db="EMBL/GenBank/DDBJ databases">
        <authorList>
            <person name="Nowell W R."/>
        </authorList>
    </citation>
    <scope>NUCLEOTIDE SEQUENCE</scope>
</reference>
<proteinExistence type="predicted"/>
<dbReference type="PANTHER" id="PTHR10666">
    <property type="entry name" value="UBIQUITIN"/>
    <property type="match status" value="1"/>
</dbReference>
<feature type="non-terminal residue" evidence="2">
    <location>
        <position position="1"/>
    </location>
</feature>
<dbReference type="EMBL" id="CAJOBG010007122">
    <property type="protein sequence ID" value="CAF4207456.1"/>
    <property type="molecule type" value="Genomic_DNA"/>
</dbReference>
<accession>A0A820BWH0</accession>
<dbReference type="SUPFAM" id="SSF54236">
    <property type="entry name" value="Ubiquitin-like"/>
    <property type="match status" value="1"/>
</dbReference>
<sequence>MQLFVYLIAGSTITIDCEDSDTIEEIKRKIESRTSISTDHQHLFFDNVQLEDHRILSDLGIRHRGKNSIRAFRMAGNGCEWMGMAANGWEWMRMDGNGCEWMGMDANGCEWMRMVANG</sequence>
<dbReference type="SMART" id="SM00213">
    <property type="entry name" value="UBQ"/>
    <property type="match status" value="1"/>
</dbReference>
<name>A0A820BWH0_9BILA</name>
<dbReference type="InterPro" id="IPR000626">
    <property type="entry name" value="Ubiquitin-like_dom"/>
</dbReference>
<dbReference type="InterPro" id="IPR050158">
    <property type="entry name" value="Ubiquitin_ubiquitin-like"/>
</dbReference>
<evidence type="ECO:0000259" key="1">
    <source>
        <dbReference type="PROSITE" id="PS50053"/>
    </source>
</evidence>
<evidence type="ECO:0000313" key="3">
    <source>
        <dbReference type="Proteomes" id="UP000663866"/>
    </source>
</evidence>
<dbReference type="PROSITE" id="PS50053">
    <property type="entry name" value="UBIQUITIN_2"/>
    <property type="match status" value="1"/>
</dbReference>
<feature type="domain" description="Ubiquitin-like" evidence="1">
    <location>
        <begin position="1"/>
        <end position="61"/>
    </location>
</feature>
<keyword evidence="3" id="KW-1185">Reference proteome</keyword>
<dbReference type="AlphaFoldDB" id="A0A820BWH0"/>